<evidence type="ECO:0000313" key="4">
    <source>
        <dbReference type="Proteomes" id="UP000199321"/>
    </source>
</evidence>
<sequence>MNRSQIKMMRYLPLLCLLILCNCKGDDTIPEVQIVDEEMYFPPTNSNVWDTKTIESLQWNTTAAEDLYTYLSDNGTRAFIVLEDGKIVIEKYWGTTIQGNSLFNETSNWYWASAGKTLTACLVGIAQQEGLLDINNKTSTYLGANWTSLPSEKEDLITLKHQLTMTTGLDYTVSSPDCTDPECLQYLADAGTQWYYHNAPYTLLESVVSNAAGVSYNDFTDQNIELQTGMDGTWLPLGDNNVYWSTARDAARFGLLLLNKGTWNTTPVLSDASYFNAMTNSSQTLNPSYGYLCWLNGKSSIVFPSDTSNYPISLAPNAPSDLYAAMGKNGQFIDVVPSKNLVVIRMGEAPDGDLVPVNFHNTMWEKITNMIE</sequence>
<name>A0A1G7ENE3_9FLAO</name>
<protein>
    <submittedName>
        <fullName evidence="3">CubicO group peptidase, beta-lactamase class C family</fullName>
    </submittedName>
</protein>
<evidence type="ECO:0000259" key="2">
    <source>
        <dbReference type="Pfam" id="PF00144"/>
    </source>
</evidence>
<dbReference type="PANTHER" id="PTHR43283">
    <property type="entry name" value="BETA-LACTAMASE-RELATED"/>
    <property type="match status" value="1"/>
</dbReference>
<feature type="chain" id="PRO_5011660674" evidence="1">
    <location>
        <begin position="26"/>
        <end position="372"/>
    </location>
</feature>
<keyword evidence="1" id="KW-0732">Signal</keyword>
<dbReference type="Pfam" id="PF00144">
    <property type="entry name" value="Beta-lactamase"/>
    <property type="match status" value="1"/>
</dbReference>
<reference evidence="3 4" key="1">
    <citation type="submission" date="2016-10" db="EMBL/GenBank/DDBJ databases">
        <authorList>
            <person name="de Groot N.N."/>
        </authorList>
    </citation>
    <scope>NUCLEOTIDE SEQUENCE [LARGE SCALE GENOMIC DNA]</scope>
    <source>
        <strain evidence="3 4">DSM 16195</strain>
    </source>
</reference>
<organism evidence="3 4">
    <name type="scientific">Ulvibacter litoralis</name>
    <dbReference type="NCBI Taxonomy" id="227084"/>
    <lineage>
        <taxon>Bacteria</taxon>
        <taxon>Pseudomonadati</taxon>
        <taxon>Bacteroidota</taxon>
        <taxon>Flavobacteriia</taxon>
        <taxon>Flavobacteriales</taxon>
        <taxon>Flavobacteriaceae</taxon>
        <taxon>Ulvibacter</taxon>
    </lineage>
</organism>
<dbReference type="Gene3D" id="3.40.710.10">
    <property type="entry name" value="DD-peptidase/beta-lactamase superfamily"/>
    <property type="match status" value="1"/>
</dbReference>
<evidence type="ECO:0000256" key="1">
    <source>
        <dbReference type="SAM" id="SignalP"/>
    </source>
</evidence>
<proteinExistence type="predicted"/>
<dbReference type="PANTHER" id="PTHR43283:SF7">
    <property type="entry name" value="BETA-LACTAMASE-RELATED DOMAIN-CONTAINING PROTEIN"/>
    <property type="match status" value="1"/>
</dbReference>
<dbReference type="STRING" id="227084.SAMN05421855_10261"/>
<dbReference type="SUPFAM" id="SSF56601">
    <property type="entry name" value="beta-lactamase/transpeptidase-like"/>
    <property type="match status" value="1"/>
</dbReference>
<keyword evidence="4" id="KW-1185">Reference proteome</keyword>
<dbReference type="InterPro" id="IPR001466">
    <property type="entry name" value="Beta-lactam-related"/>
</dbReference>
<accession>A0A1G7ENE3</accession>
<evidence type="ECO:0000313" key="3">
    <source>
        <dbReference type="EMBL" id="SDE65167.1"/>
    </source>
</evidence>
<dbReference type="EMBL" id="FNBA01000002">
    <property type="protein sequence ID" value="SDE65167.1"/>
    <property type="molecule type" value="Genomic_DNA"/>
</dbReference>
<dbReference type="AlphaFoldDB" id="A0A1G7ENE3"/>
<dbReference type="InterPro" id="IPR012338">
    <property type="entry name" value="Beta-lactam/transpept-like"/>
</dbReference>
<feature type="domain" description="Beta-lactamase-related" evidence="2">
    <location>
        <begin position="78"/>
        <end position="346"/>
    </location>
</feature>
<dbReference type="RefSeq" id="WP_217629423.1">
    <property type="nucleotide sequence ID" value="NZ_BMWO01000002.1"/>
</dbReference>
<dbReference type="Proteomes" id="UP000199321">
    <property type="component" value="Unassembled WGS sequence"/>
</dbReference>
<dbReference type="InterPro" id="IPR050789">
    <property type="entry name" value="Diverse_Enzym_Activities"/>
</dbReference>
<gene>
    <name evidence="3" type="ORF">SAMN05421855_10261</name>
</gene>
<feature type="signal peptide" evidence="1">
    <location>
        <begin position="1"/>
        <end position="25"/>
    </location>
</feature>